<evidence type="ECO:0000313" key="3">
    <source>
        <dbReference type="EMBL" id="ELU06665.1"/>
    </source>
</evidence>
<keyword evidence="5" id="KW-1185">Reference proteome</keyword>
<reference evidence="3 5" key="2">
    <citation type="journal article" date="2013" name="Nature">
        <title>Insights into bilaterian evolution from three spiralian genomes.</title>
        <authorList>
            <person name="Simakov O."/>
            <person name="Marletaz F."/>
            <person name="Cho S.J."/>
            <person name="Edsinger-Gonzales E."/>
            <person name="Havlak P."/>
            <person name="Hellsten U."/>
            <person name="Kuo D.H."/>
            <person name="Larsson T."/>
            <person name="Lv J."/>
            <person name="Arendt D."/>
            <person name="Savage R."/>
            <person name="Osoegawa K."/>
            <person name="de Jong P."/>
            <person name="Grimwood J."/>
            <person name="Chapman J.A."/>
            <person name="Shapiro H."/>
            <person name="Aerts A."/>
            <person name="Otillar R.P."/>
            <person name="Terry A.Y."/>
            <person name="Boore J.L."/>
            <person name="Grigoriev I.V."/>
            <person name="Lindberg D.R."/>
            <person name="Seaver E.C."/>
            <person name="Weisblat D.A."/>
            <person name="Putnam N.H."/>
            <person name="Rokhsar D.S."/>
        </authorList>
    </citation>
    <scope>NUCLEOTIDE SEQUENCE</scope>
    <source>
        <strain evidence="3 5">I ESC-2004</strain>
    </source>
</reference>
<dbReference type="SUPFAM" id="SSF48439">
    <property type="entry name" value="Protein prenylyltransferase"/>
    <property type="match status" value="1"/>
</dbReference>
<dbReference type="EMBL" id="AMQN01001210">
    <property type="status" value="NOT_ANNOTATED_CDS"/>
    <property type="molecule type" value="Genomic_DNA"/>
</dbReference>
<dbReference type="OMA" id="QCLFDRG"/>
<sequence length="702" mass="80297">MTDNKDADWLKERSEYTTPHTRISSAKTTVSHKNSVNMQQFYPTICFPGDEDSPGIPSPRDEEWAARNASRAAKAEMDNAEVFSTQVDEEVIEGAKQRHRLILTEEASNHSDAISMEEMVCTKVQQHTEAALQLMSQDKHPAAIRLLNKAMHLQPDHIDLYVHRAEAFLRLTDFQSAILNYKRACVMDPNRTQYYNRLAFVYYFQGQCLYDQKLYPEALEAFSRATEMRPEVIGYQLRSIACLAALQRHGECLSLINKQLEMEHQNADLYIMRARLHRLFKNTTLSYYDVKDALEIDEYHPEAKRLMTVLIKHSVDLKNEAMKLNLLGRYRDALQKISLAIETNPSQPEFHILRGALHRRVGDFNSAIDDYLLALDKTDHDETNPLYMDTQRQLLLTYNDFAVECFSKNFFEEAIILLNKAIKGERNEKGLYINRGDCFFKDGNLQFALADYQQALELDPTDAMIHSRIAAIHNEHGLLNYQDKNYIEAESRFTLAAQHNPRMPKFYISRCKVRQVMENTAGARDDILFALHLDPLNKEVISMMSRLFPGKTANDVLHSPAALEAKKAVEHLVVRASPVRLDNMSSDNKSTNVQKTSEETPPPPSPWKAGKCFPGLKACMVEQDFHIKIAVEKKMINHQVQDALHHRPSLNIDSGRVQQMPKEIPRGKRTKKGNLIPMPPSKPKTKKSEGWKQFSTGIGVGN</sequence>
<reference evidence="4" key="3">
    <citation type="submission" date="2015-06" db="UniProtKB">
        <authorList>
            <consortium name="EnsemblMetazoa"/>
        </authorList>
    </citation>
    <scope>IDENTIFICATION</scope>
</reference>
<dbReference type="SMART" id="SM00028">
    <property type="entry name" value="TPR"/>
    <property type="match status" value="9"/>
</dbReference>
<dbReference type="EMBL" id="KB300511">
    <property type="protein sequence ID" value="ELU06665.1"/>
    <property type="molecule type" value="Genomic_DNA"/>
</dbReference>
<protein>
    <submittedName>
        <fullName evidence="3 4">Uncharacterized protein</fullName>
    </submittedName>
</protein>
<dbReference type="HOGENOM" id="CLU_017316_2_0_1"/>
<dbReference type="Gene3D" id="1.25.40.10">
    <property type="entry name" value="Tetratricopeptide repeat domain"/>
    <property type="match status" value="5"/>
</dbReference>
<dbReference type="STRING" id="283909.R7UKD6"/>
<feature type="region of interest" description="Disordered" evidence="2">
    <location>
        <begin position="580"/>
        <end position="608"/>
    </location>
</feature>
<dbReference type="PANTHER" id="PTHR45153">
    <property type="entry name" value="TETRATRICOPEPTIDE REPEAT PROTEIN 16"/>
    <property type="match status" value="1"/>
</dbReference>
<proteinExistence type="predicted"/>
<dbReference type="InterPro" id="IPR019734">
    <property type="entry name" value="TPR_rpt"/>
</dbReference>
<feature type="region of interest" description="Disordered" evidence="2">
    <location>
        <begin position="667"/>
        <end position="702"/>
    </location>
</feature>
<organism evidence="3">
    <name type="scientific">Capitella teleta</name>
    <name type="common">Polychaete worm</name>
    <dbReference type="NCBI Taxonomy" id="283909"/>
    <lineage>
        <taxon>Eukaryota</taxon>
        <taxon>Metazoa</taxon>
        <taxon>Spiralia</taxon>
        <taxon>Lophotrochozoa</taxon>
        <taxon>Annelida</taxon>
        <taxon>Polychaeta</taxon>
        <taxon>Sedentaria</taxon>
        <taxon>Scolecida</taxon>
        <taxon>Capitellidae</taxon>
        <taxon>Capitella</taxon>
    </lineage>
</organism>
<dbReference type="PROSITE" id="PS50005">
    <property type="entry name" value="TPR"/>
    <property type="match status" value="3"/>
</dbReference>
<dbReference type="Pfam" id="PF00515">
    <property type="entry name" value="TPR_1"/>
    <property type="match status" value="1"/>
</dbReference>
<evidence type="ECO:0000313" key="5">
    <source>
        <dbReference type="Proteomes" id="UP000014760"/>
    </source>
</evidence>
<dbReference type="PANTHER" id="PTHR45153:SF1">
    <property type="entry name" value="TETRATRICOPEPTIDE REPEAT PROTEIN 16"/>
    <property type="match status" value="1"/>
</dbReference>
<dbReference type="SUPFAM" id="SSF48452">
    <property type="entry name" value="TPR-like"/>
    <property type="match status" value="1"/>
</dbReference>
<dbReference type="EnsemblMetazoa" id="CapteT220141">
    <property type="protein sequence ID" value="CapteP220141"/>
    <property type="gene ID" value="CapteG220141"/>
</dbReference>
<dbReference type="AlphaFoldDB" id="R7UKD6"/>
<feature type="repeat" description="TPR" evidence="1">
    <location>
        <begin position="199"/>
        <end position="232"/>
    </location>
</feature>
<reference evidence="5" key="1">
    <citation type="submission" date="2012-12" db="EMBL/GenBank/DDBJ databases">
        <authorList>
            <person name="Hellsten U."/>
            <person name="Grimwood J."/>
            <person name="Chapman J.A."/>
            <person name="Shapiro H."/>
            <person name="Aerts A."/>
            <person name="Otillar R.P."/>
            <person name="Terry A.Y."/>
            <person name="Boore J.L."/>
            <person name="Simakov O."/>
            <person name="Marletaz F."/>
            <person name="Cho S.-J."/>
            <person name="Edsinger-Gonzales E."/>
            <person name="Havlak P."/>
            <person name="Kuo D.-H."/>
            <person name="Larsson T."/>
            <person name="Lv J."/>
            <person name="Arendt D."/>
            <person name="Savage R."/>
            <person name="Osoegawa K."/>
            <person name="de Jong P."/>
            <person name="Lindberg D.R."/>
            <person name="Seaver E.C."/>
            <person name="Weisblat D.A."/>
            <person name="Putnam N.H."/>
            <person name="Grigoriev I.V."/>
            <person name="Rokhsar D.S."/>
        </authorList>
    </citation>
    <scope>NUCLEOTIDE SEQUENCE</scope>
    <source>
        <strain evidence="5">I ESC-2004</strain>
    </source>
</reference>
<feature type="repeat" description="TPR" evidence="1">
    <location>
        <begin position="158"/>
        <end position="191"/>
    </location>
</feature>
<name>R7UKD6_CAPTE</name>
<evidence type="ECO:0000256" key="2">
    <source>
        <dbReference type="SAM" id="MobiDB-lite"/>
    </source>
</evidence>
<dbReference type="OrthoDB" id="1926212at2759"/>
<gene>
    <name evidence="3" type="ORF">CAPTEDRAFT_220141</name>
</gene>
<feature type="compositionally biased region" description="Polar residues" evidence="2">
    <location>
        <begin position="583"/>
        <end position="595"/>
    </location>
</feature>
<evidence type="ECO:0000256" key="1">
    <source>
        <dbReference type="PROSITE-ProRule" id="PRU00339"/>
    </source>
</evidence>
<evidence type="ECO:0000313" key="4">
    <source>
        <dbReference type="EnsemblMetazoa" id="CapteP220141"/>
    </source>
</evidence>
<dbReference type="Pfam" id="PF13432">
    <property type="entry name" value="TPR_16"/>
    <property type="match status" value="1"/>
</dbReference>
<dbReference type="Proteomes" id="UP000014760">
    <property type="component" value="Unassembled WGS sequence"/>
</dbReference>
<accession>R7UKD6</accession>
<keyword evidence="1" id="KW-0802">TPR repeat</keyword>
<feature type="repeat" description="TPR" evidence="1">
    <location>
        <begin position="429"/>
        <end position="462"/>
    </location>
</feature>
<dbReference type="InterPro" id="IPR011990">
    <property type="entry name" value="TPR-like_helical_dom_sf"/>
</dbReference>